<accession>A0A1F6DCU6</accession>
<evidence type="ECO:0000313" key="1">
    <source>
        <dbReference type="EMBL" id="OGG59191.1"/>
    </source>
</evidence>
<protein>
    <submittedName>
        <fullName evidence="1">Uncharacterized protein</fullName>
    </submittedName>
</protein>
<dbReference type="AlphaFoldDB" id="A0A1F6DCU6"/>
<organism evidence="1 2">
    <name type="scientific">Candidatus Kaiserbacteria bacterium RIFCSPHIGHO2_01_FULL_56_24</name>
    <dbReference type="NCBI Taxonomy" id="1798487"/>
    <lineage>
        <taxon>Bacteria</taxon>
        <taxon>Candidatus Kaiseribacteriota</taxon>
    </lineage>
</organism>
<evidence type="ECO:0000313" key="2">
    <source>
        <dbReference type="Proteomes" id="UP000176377"/>
    </source>
</evidence>
<dbReference type="EMBL" id="MFLA01000023">
    <property type="protein sequence ID" value="OGG59191.1"/>
    <property type="molecule type" value="Genomic_DNA"/>
</dbReference>
<gene>
    <name evidence="1" type="ORF">A2765_01200</name>
</gene>
<sequence>MQKDFDRWNKEKKHLHGDGGRPFYHVREIWWCAVGTNIGFEKLSLALASTLFPILFPKNNLPHLRGARPKP</sequence>
<comment type="caution">
    <text evidence="1">The sequence shown here is derived from an EMBL/GenBank/DDBJ whole genome shotgun (WGS) entry which is preliminary data.</text>
</comment>
<dbReference type="Proteomes" id="UP000176377">
    <property type="component" value="Unassembled WGS sequence"/>
</dbReference>
<name>A0A1F6DCU6_9BACT</name>
<proteinExistence type="predicted"/>
<reference evidence="1 2" key="1">
    <citation type="journal article" date="2016" name="Nat. Commun.">
        <title>Thousands of microbial genomes shed light on interconnected biogeochemical processes in an aquifer system.</title>
        <authorList>
            <person name="Anantharaman K."/>
            <person name="Brown C.T."/>
            <person name="Hug L.A."/>
            <person name="Sharon I."/>
            <person name="Castelle C.J."/>
            <person name="Probst A.J."/>
            <person name="Thomas B.C."/>
            <person name="Singh A."/>
            <person name="Wilkins M.J."/>
            <person name="Karaoz U."/>
            <person name="Brodie E.L."/>
            <person name="Williams K.H."/>
            <person name="Hubbard S.S."/>
            <person name="Banfield J.F."/>
        </authorList>
    </citation>
    <scope>NUCLEOTIDE SEQUENCE [LARGE SCALE GENOMIC DNA]</scope>
</reference>